<protein>
    <submittedName>
        <fullName evidence="4">Proteinase inhibitor I4 serpin</fullName>
    </submittedName>
</protein>
<evidence type="ECO:0000313" key="5">
    <source>
        <dbReference type="Proteomes" id="UP000006315"/>
    </source>
</evidence>
<keyword evidence="5" id="KW-1185">Reference proteome</keyword>
<feature type="domain" description="Serpin" evidence="3">
    <location>
        <begin position="47"/>
        <end position="402"/>
    </location>
</feature>
<sequence>MKGFYLILSLILFLTGCGSSSSPDFGSAKFGKDDYKMITEANNRFAFKLLDELIKNKEEQNTFFSPFSIHSALSMTFNGAASDTQKELAKVLQVSDYEPSDINRAYASFLSRTYERNYEATLNIANSLWLKEGSPFLEDFVKKTEDYYLAKVSEMDFSDPKTTDEINQWVKQKTNGKIEKMIENIESNTVAYLINAIYFYGEWDHSFDEKQTFEDTFYVSTDQPQKLPFMRQTNEFKYFEDELVQVIDLPYKDNELSMIVILPKEGASLDDFYQRLTYDQWVNRINQFNKQEVSITLPKFKMDYSTNLNDSLINLGMPSAFSGNADFSRMVENGGVCIDEILHKSYIEVNEKGTEAAAATSVEIEETASPVMKIMNVNHPFFFVILDNESGIILFMGEVHSPEYRYI</sequence>
<dbReference type="InterPro" id="IPR023795">
    <property type="entry name" value="Serpin_CS"/>
</dbReference>
<gene>
    <name evidence="4" type="ORF">BAZO_02422</name>
</gene>
<accession>K6CCN3</accession>
<name>K6CCN3_SCHAZ</name>
<dbReference type="CDD" id="cd19588">
    <property type="entry name" value="serpin_miropin-like"/>
    <property type="match status" value="1"/>
</dbReference>
<dbReference type="PANTHER" id="PTHR11461:SF211">
    <property type="entry name" value="GH10112P-RELATED"/>
    <property type="match status" value="1"/>
</dbReference>
<dbReference type="Gene3D" id="2.30.39.10">
    <property type="entry name" value="Alpha-1-antitrypsin, domain 1"/>
    <property type="match status" value="1"/>
</dbReference>
<comment type="caution">
    <text evidence="4">The sequence shown here is derived from an EMBL/GenBank/DDBJ whole genome shotgun (WGS) entry which is preliminary data.</text>
</comment>
<reference evidence="4 5" key="1">
    <citation type="journal article" date="2012" name="Front. Microbiol.">
        <title>Redundancy and modularity in membrane-associated dissimilatory nitrate reduction in Bacillus.</title>
        <authorList>
            <person name="Heylen K."/>
            <person name="Keltjens J."/>
        </authorList>
    </citation>
    <scope>NUCLEOTIDE SEQUENCE [LARGE SCALE GENOMIC DNA]</scope>
    <source>
        <strain evidence="4 5">LMG 9581</strain>
    </source>
</reference>
<proteinExistence type="inferred from homology"/>
<dbReference type="InterPro" id="IPR042185">
    <property type="entry name" value="Serpin_sf_2"/>
</dbReference>
<dbReference type="GO" id="GO:0004867">
    <property type="term" value="F:serine-type endopeptidase inhibitor activity"/>
    <property type="evidence" value="ECO:0007669"/>
    <property type="project" value="InterPro"/>
</dbReference>
<evidence type="ECO:0000313" key="4">
    <source>
        <dbReference type="EMBL" id="EKN68900.1"/>
    </source>
</evidence>
<dbReference type="SUPFAM" id="SSF56574">
    <property type="entry name" value="Serpins"/>
    <property type="match status" value="1"/>
</dbReference>
<dbReference type="PANTHER" id="PTHR11461">
    <property type="entry name" value="SERINE PROTEASE INHIBITOR, SERPIN"/>
    <property type="match status" value="1"/>
</dbReference>
<keyword evidence="2" id="KW-0732">Signal</keyword>
<feature type="signal peptide" evidence="2">
    <location>
        <begin position="1"/>
        <end position="21"/>
    </location>
</feature>
<dbReference type="RefSeq" id="WP_003329632.1">
    <property type="nucleotide sequence ID" value="NZ_AJLR01000034.1"/>
</dbReference>
<dbReference type="InterPro" id="IPR023796">
    <property type="entry name" value="Serpin_dom"/>
</dbReference>
<dbReference type="FunFam" id="3.30.497.10:FF:000001">
    <property type="entry name" value="Serine protease inhibitor"/>
    <property type="match status" value="1"/>
</dbReference>
<dbReference type="Proteomes" id="UP000006315">
    <property type="component" value="Unassembled WGS sequence"/>
</dbReference>
<evidence type="ECO:0000259" key="3">
    <source>
        <dbReference type="SMART" id="SM00093"/>
    </source>
</evidence>
<comment type="similarity">
    <text evidence="1">Belongs to the serpin family.</text>
</comment>
<dbReference type="STRING" id="1131731.BAZO_02422"/>
<dbReference type="Pfam" id="PF00079">
    <property type="entry name" value="Serpin"/>
    <property type="match status" value="1"/>
</dbReference>
<dbReference type="SMART" id="SM00093">
    <property type="entry name" value="SERPIN"/>
    <property type="match status" value="1"/>
</dbReference>
<dbReference type="AlphaFoldDB" id="K6CCN3"/>
<dbReference type="Gene3D" id="3.30.497.10">
    <property type="entry name" value="Antithrombin, subunit I, domain 2"/>
    <property type="match status" value="1"/>
</dbReference>
<organism evidence="4 5">
    <name type="scientific">Schinkia azotoformans LMG 9581</name>
    <dbReference type="NCBI Taxonomy" id="1131731"/>
    <lineage>
        <taxon>Bacteria</taxon>
        <taxon>Bacillati</taxon>
        <taxon>Bacillota</taxon>
        <taxon>Bacilli</taxon>
        <taxon>Bacillales</taxon>
        <taxon>Bacillaceae</taxon>
        <taxon>Calidifontibacillus/Schinkia group</taxon>
        <taxon>Schinkia</taxon>
    </lineage>
</organism>
<dbReference type="PROSITE" id="PS00284">
    <property type="entry name" value="SERPIN"/>
    <property type="match status" value="1"/>
</dbReference>
<dbReference type="PROSITE" id="PS51257">
    <property type="entry name" value="PROKAR_LIPOPROTEIN"/>
    <property type="match status" value="1"/>
</dbReference>
<dbReference type="InterPro" id="IPR000215">
    <property type="entry name" value="Serpin_fam"/>
</dbReference>
<dbReference type="InterPro" id="IPR042178">
    <property type="entry name" value="Serpin_sf_1"/>
</dbReference>
<dbReference type="EMBL" id="AJLR01000034">
    <property type="protein sequence ID" value="EKN68900.1"/>
    <property type="molecule type" value="Genomic_DNA"/>
</dbReference>
<feature type="chain" id="PRO_5003890500" evidence="2">
    <location>
        <begin position="22"/>
        <end position="407"/>
    </location>
</feature>
<evidence type="ECO:0000256" key="1">
    <source>
        <dbReference type="RuleBase" id="RU000411"/>
    </source>
</evidence>
<dbReference type="InterPro" id="IPR036186">
    <property type="entry name" value="Serpin_sf"/>
</dbReference>
<dbReference type="GO" id="GO:0005615">
    <property type="term" value="C:extracellular space"/>
    <property type="evidence" value="ECO:0007669"/>
    <property type="project" value="InterPro"/>
</dbReference>
<evidence type="ECO:0000256" key="2">
    <source>
        <dbReference type="SAM" id="SignalP"/>
    </source>
</evidence>
<dbReference type="PATRIC" id="fig|1131731.3.peg.498"/>